<feature type="signal peptide" evidence="1">
    <location>
        <begin position="1"/>
        <end position="20"/>
    </location>
</feature>
<evidence type="ECO:0000313" key="2">
    <source>
        <dbReference type="EMBL" id="GLK07097.1"/>
    </source>
</evidence>
<dbReference type="EMBL" id="BSEV01000001">
    <property type="protein sequence ID" value="GLK07097.1"/>
    <property type="molecule type" value="Genomic_DNA"/>
</dbReference>
<sequence length="181" mass="18721">MRVRPLLAAVSLTLSLTACGAGAGTASGTGAGNDGVAGVGGGSATPAASASGSAPTDRREAQLKFAQCMREHGMDVPDPGPDGRVMIRQGKGGGEATAQKAMQECEHFMKDVVSDKGPANDPKARDQMLKYAQCMRQHGVDMPDPGTDGRFRVEIPKGGEPKLKEAEEACKEFAPNLKGPQ</sequence>
<comment type="caution">
    <text evidence="2">The sequence shown here is derived from an EMBL/GenBank/DDBJ whole genome shotgun (WGS) entry which is preliminary data.</text>
</comment>
<reference evidence="2" key="1">
    <citation type="journal article" date="2014" name="Int. J. Syst. Evol. Microbiol.">
        <title>Complete genome sequence of Corynebacterium casei LMG S-19264T (=DSM 44701T), isolated from a smear-ripened cheese.</title>
        <authorList>
            <consortium name="US DOE Joint Genome Institute (JGI-PGF)"/>
            <person name="Walter F."/>
            <person name="Albersmeier A."/>
            <person name="Kalinowski J."/>
            <person name="Ruckert C."/>
        </authorList>
    </citation>
    <scope>NUCLEOTIDE SEQUENCE</scope>
    <source>
        <strain evidence="2">VKM Ac-2007</strain>
    </source>
</reference>
<feature type="chain" id="PRO_5040784696" description="Secreted protein" evidence="1">
    <location>
        <begin position="21"/>
        <end position="181"/>
    </location>
</feature>
<proteinExistence type="predicted"/>
<reference evidence="2" key="2">
    <citation type="submission" date="2023-01" db="EMBL/GenBank/DDBJ databases">
        <authorList>
            <person name="Sun Q."/>
            <person name="Evtushenko L."/>
        </authorList>
    </citation>
    <scope>NUCLEOTIDE SEQUENCE</scope>
    <source>
        <strain evidence="2">VKM Ac-2007</strain>
    </source>
</reference>
<dbReference type="Proteomes" id="UP001143474">
    <property type="component" value="Unassembled WGS sequence"/>
</dbReference>
<dbReference type="RefSeq" id="WP_271215664.1">
    <property type="nucleotide sequence ID" value="NZ_BAAAVD010000006.1"/>
</dbReference>
<evidence type="ECO:0000313" key="3">
    <source>
        <dbReference type="Proteomes" id="UP001143474"/>
    </source>
</evidence>
<evidence type="ECO:0008006" key="4">
    <source>
        <dbReference type="Google" id="ProtNLM"/>
    </source>
</evidence>
<protein>
    <recommendedName>
        <fullName evidence="4">Secreted protein</fullName>
    </recommendedName>
</protein>
<accession>A0A9W6HVK5</accession>
<keyword evidence="3" id="KW-1185">Reference proteome</keyword>
<gene>
    <name evidence="2" type="ORF">GCM10017600_05020</name>
</gene>
<name>A0A9W6HVK5_9ACTN</name>
<evidence type="ECO:0000256" key="1">
    <source>
        <dbReference type="SAM" id="SignalP"/>
    </source>
</evidence>
<dbReference type="PROSITE" id="PS51257">
    <property type="entry name" value="PROKAR_LIPOPROTEIN"/>
    <property type="match status" value="1"/>
</dbReference>
<organism evidence="2 3">
    <name type="scientific">Streptosporangium carneum</name>
    <dbReference type="NCBI Taxonomy" id="47481"/>
    <lineage>
        <taxon>Bacteria</taxon>
        <taxon>Bacillati</taxon>
        <taxon>Actinomycetota</taxon>
        <taxon>Actinomycetes</taxon>
        <taxon>Streptosporangiales</taxon>
        <taxon>Streptosporangiaceae</taxon>
        <taxon>Streptosporangium</taxon>
    </lineage>
</organism>
<keyword evidence="1" id="KW-0732">Signal</keyword>
<dbReference type="AlphaFoldDB" id="A0A9W6HVK5"/>